<comment type="similarity">
    <text evidence="2">Belongs to the TMEM201 family.</text>
</comment>
<evidence type="ECO:0000256" key="6">
    <source>
        <dbReference type="ARBA" id="ARBA00023242"/>
    </source>
</evidence>
<dbReference type="PANTHER" id="PTHR28646:SF1">
    <property type="entry name" value="TRANSMEMBRANE PROTEIN 201"/>
    <property type="match status" value="1"/>
</dbReference>
<evidence type="ECO:0000256" key="4">
    <source>
        <dbReference type="ARBA" id="ARBA00022989"/>
    </source>
</evidence>
<evidence type="ECO:0000259" key="8">
    <source>
        <dbReference type="Pfam" id="PF09779"/>
    </source>
</evidence>
<evidence type="ECO:0000256" key="5">
    <source>
        <dbReference type="ARBA" id="ARBA00023136"/>
    </source>
</evidence>
<comment type="subcellular location">
    <subcellularLocation>
        <location evidence="1">Nucleus inner membrane</location>
        <topology evidence="1">Multi-pass membrane protein</topology>
    </subcellularLocation>
</comment>
<dbReference type="EMBL" id="OW152819">
    <property type="protein sequence ID" value="CAH2073306.1"/>
    <property type="molecule type" value="Genomic_DNA"/>
</dbReference>
<sequence length="567" mass="63716">MKFHYKMESVLITITAILCTILLLKLLHNLRSALPWRVNCWFCNCNSWVKFPVRNCWICPKCEQYNGFTKDGDYNRVLNIATEQTNKSPKVFQNNSPKNGLCKMCNINQQLKVTQLANFVPMNDKMFDEEIESYRLQLEKAYKLCSPCKKILQSKLHKEKETFLGSKLLQTRTPEKKQQKHQEKQSQIIKNLVNVFAVTSIAHKSVPLDPILMTSVKLSSVLGLMLVYRKMKSKTVRMALRIQTTPKKVKNLANGRINSLIDEEDSLSLDTDDDVSLSKFGLHNFTDSSNETLSPLNKSLSNGRSFTPRTESVWGKPKLNSTFCVNPVMTKSPNSVSDSVFIKPSFNKYQNLAKSDSDSELDESISSLCIGPKKGNAKSNPVFGLRKFNPTPCFAVPTPLNGCRPLISPSKLGHSTSWVAGGYWGSEGERQIFNINGSRSSSQSSGFESQTSSVNQRNPFSQPPSREDSVCGEPDRTTALFDRFHNYNPSNCSSQHASSFAPISSPVFPQMQYNRHVQIPRPRLAQQTFVSQNVFAQQQPFPPNGLFKTPGGSGLIKLPQDNIFASR</sequence>
<keyword evidence="6" id="KW-0539">Nucleus</keyword>
<dbReference type="Proteomes" id="UP000837857">
    <property type="component" value="Chromosome 7"/>
</dbReference>
<evidence type="ECO:0000256" key="1">
    <source>
        <dbReference type="ARBA" id="ARBA00004473"/>
    </source>
</evidence>
<keyword evidence="3" id="KW-0812">Transmembrane</keyword>
<evidence type="ECO:0000313" key="10">
    <source>
        <dbReference type="Proteomes" id="UP000837857"/>
    </source>
</evidence>
<evidence type="ECO:0000313" key="9">
    <source>
        <dbReference type="EMBL" id="CAH2073306.1"/>
    </source>
</evidence>
<evidence type="ECO:0000256" key="7">
    <source>
        <dbReference type="SAM" id="MobiDB-lite"/>
    </source>
</evidence>
<feature type="domain" description="Ima1 N-terminal" evidence="8">
    <location>
        <begin position="38"/>
        <end position="150"/>
    </location>
</feature>
<dbReference type="Pfam" id="PF09779">
    <property type="entry name" value="Ima1_N"/>
    <property type="match status" value="1"/>
</dbReference>
<name>A0ABN8J2C1_9NEOP</name>
<dbReference type="InterPro" id="IPR018617">
    <property type="entry name" value="Ima1_N"/>
</dbReference>
<feature type="compositionally biased region" description="Low complexity" evidence="7">
    <location>
        <begin position="438"/>
        <end position="453"/>
    </location>
</feature>
<protein>
    <recommendedName>
        <fullName evidence="8">Ima1 N-terminal domain-containing protein</fullName>
    </recommendedName>
</protein>
<organism evidence="9 10">
    <name type="scientific">Iphiclides podalirius</name>
    <name type="common">scarce swallowtail</name>
    <dbReference type="NCBI Taxonomy" id="110791"/>
    <lineage>
        <taxon>Eukaryota</taxon>
        <taxon>Metazoa</taxon>
        <taxon>Ecdysozoa</taxon>
        <taxon>Arthropoda</taxon>
        <taxon>Hexapoda</taxon>
        <taxon>Insecta</taxon>
        <taxon>Pterygota</taxon>
        <taxon>Neoptera</taxon>
        <taxon>Endopterygota</taxon>
        <taxon>Lepidoptera</taxon>
        <taxon>Glossata</taxon>
        <taxon>Ditrysia</taxon>
        <taxon>Papilionoidea</taxon>
        <taxon>Papilionidae</taxon>
        <taxon>Papilioninae</taxon>
        <taxon>Iphiclides</taxon>
    </lineage>
</organism>
<dbReference type="InterPro" id="IPR040041">
    <property type="entry name" value="TMEM201"/>
</dbReference>
<accession>A0ABN8J2C1</accession>
<gene>
    <name evidence="9" type="ORF">IPOD504_LOCUS15578</name>
</gene>
<feature type="compositionally biased region" description="Basic and acidic residues" evidence="7">
    <location>
        <begin position="465"/>
        <end position="474"/>
    </location>
</feature>
<evidence type="ECO:0000256" key="2">
    <source>
        <dbReference type="ARBA" id="ARBA00007600"/>
    </source>
</evidence>
<keyword evidence="5" id="KW-0472">Membrane</keyword>
<evidence type="ECO:0000256" key="3">
    <source>
        <dbReference type="ARBA" id="ARBA00022692"/>
    </source>
</evidence>
<dbReference type="PANTHER" id="PTHR28646">
    <property type="entry name" value="TRANSMEMBRANE PROTEIN 201"/>
    <property type="match status" value="1"/>
</dbReference>
<feature type="compositionally biased region" description="Polar residues" evidence="7">
    <location>
        <begin position="454"/>
        <end position="464"/>
    </location>
</feature>
<keyword evidence="10" id="KW-1185">Reference proteome</keyword>
<keyword evidence="4" id="KW-1133">Transmembrane helix</keyword>
<feature type="non-terminal residue" evidence="9">
    <location>
        <position position="1"/>
    </location>
</feature>
<feature type="region of interest" description="Disordered" evidence="7">
    <location>
        <begin position="436"/>
        <end position="474"/>
    </location>
</feature>
<proteinExistence type="inferred from homology"/>
<reference evidence="9" key="1">
    <citation type="submission" date="2022-03" db="EMBL/GenBank/DDBJ databases">
        <authorList>
            <person name="Martin H S."/>
        </authorList>
    </citation>
    <scope>NUCLEOTIDE SEQUENCE</scope>
</reference>